<proteinExistence type="inferred from homology"/>
<comment type="similarity">
    <text evidence="1">Belongs to the FMO family.</text>
</comment>
<accession>A0ABP0E9V1</accession>
<evidence type="ECO:0000313" key="7">
    <source>
        <dbReference type="Proteomes" id="UP001497600"/>
    </source>
</evidence>
<organism evidence="6 7">
    <name type="scientific">[Candida] anglica</name>
    <dbReference type="NCBI Taxonomy" id="148631"/>
    <lineage>
        <taxon>Eukaryota</taxon>
        <taxon>Fungi</taxon>
        <taxon>Dikarya</taxon>
        <taxon>Ascomycota</taxon>
        <taxon>Saccharomycotina</taxon>
        <taxon>Pichiomycetes</taxon>
        <taxon>Debaryomycetaceae</taxon>
        <taxon>Kurtzmaniella</taxon>
    </lineage>
</organism>
<evidence type="ECO:0000256" key="3">
    <source>
        <dbReference type="ARBA" id="ARBA00022827"/>
    </source>
</evidence>
<dbReference type="PRINTS" id="PR00370">
    <property type="entry name" value="FMOXYGENASE"/>
</dbReference>
<keyword evidence="5" id="KW-0560">Oxidoreductase</keyword>
<dbReference type="EMBL" id="OZ004254">
    <property type="protein sequence ID" value="CAK7896226.1"/>
    <property type="molecule type" value="Genomic_DNA"/>
</dbReference>
<dbReference type="Pfam" id="PF00743">
    <property type="entry name" value="FMO-like"/>
    <property type="match status" value="2"/>
</dbReference>
<reference evidence="6 7" key="1">
    <citation type="submission" date="2024-01" db="EMBL/GenBank/DDBJ databases">
        <authorList>
            <consortium name="Genoscope - CEA"/>
            <person name="William W."/>
        </authorList>
    </citation>
    <scope>NUCLEOTIDE SEQUENCE [LARGE SCALE GENOMIC DNA]</scope>
    <source>
        <strain evidence="6 7">29B2s-10</strain>
    </source>
</reference>
<evidence type="ECO:0000256" key="5">
    <source>
        <dbReference type="ARBA" id="ARBA00023002"/>
    </source>
</evidence>
<keyword evidence="6" id="KW-0503">Monooxygenase</keyword>
<dbReference type="InterPro" id="IPR000960">
    <property type="entry name" value="Flavin_mOase"/>
</dbReference>
<keyword evidence="3" id="KW-0274">FAD</keyword>
<name>A0ABP0E9V1_9ASCO</name>
<evidence type="ECO:0000313" key="6">
    <source>
        <dbReference type="EMBL" id="CAK7896226.1"/>
    </source>
</evidence>
<keyword evidence="2" id="KW-0285">Flavoprotein</keyword>
<dbReference type="Gene3D" id="3.50.50.60">
    <property type="entry name" value="FAD/NAD(P)-binding domain"/>
    <property type="match status" value="2"/>
</dbReference>
<protein>
    <submittedName>
        <fullName evidence="6">Thiol-specific monooxygenase</fullName>
    </submittedName>
</protein>
<dbReference type="InterPro" id="IPR020946">
    <property type="entry name" value="Flavin_mOase-like"/>
</dbReference>
<dbReference type="GO" id="GO:0004497">
    <property type="term" value="F:monooxygenase activity"/>
    <property type="evidence" value="ECO:0007669"/>
    <property type="project" value="UniProtKB-KW"/>
</dbReference>
<dbReference type="InterPro" id="IPR050346">
    <property type="entry name" value="FMO-like"/>
</dbReference>
<dbReference type="PANTHER" id="PTHR23023">
    <property type="entry name" value="DIMETHYLANILINE MONOOXYGENASE"/>
    <property type="match status" value="1"/>
</dbReference>
<dbReference type="Proteomes" id="UP001497600">
    <property type="component" value="Chromosome B"/>
</dbReference>
<dbReference type="Pfam" id="PF13450">
    <property type="entry name" value="NAD_binding_8"/>
    <property type="match status" value="1"/>
</dbReference>
<keyword evidence="4" id="KW-0521">NADP</keyword>
<keyword evidence="7" id="KW-1185">Reference proteome</keyword>
<evidence type="ECO:0000256" key="1">
    <source>
        <dbReference type="ARBA" id="ARBA00009183"/>
    </source>
</evidence>
<gene>
    <name evidence="6" type="primary">FMO1</name>
    <name evidence="6" type="ORF">CAAN4_B04082</name>
</gene>
<sequence>MTRTIPKTVAIIGAGPCGAGAAKAFIEEGDFEITIFEKRSGTGGLWNYTTELDAETTPIPCESHTFETSSVFNKEKNEYIWPSPVYDSLDTNVPKDIMSYNGIPFPSELPLFPHRSDVCKYMKDFAAPLEKYIRFNTKIISIERDETDTKWVVVSRPVVAETEGAKIAAKSGEFQDSIDEFDAVVIATGNYDVPYIPHRDGMEAWTAKYPHSIDNVKNYRSAKQFEHIKGNILVVGNSASANDLCFQLTQDLKREIYKSKRSENVMPAGSSQLIKEVPDIKRFDAETKEVHFIDGSKLENVDKIVFATGYLLSLPFFKKINAGDKPLLTDGRRVHGIYEHILLHEHPNLAIIGLARYILPTRTAETQGSWAAKIFAGKLPYPSKEKMLEWESERVATKGDGKPFHDLLFPEDVHYCNRLNDQVVEANTGLIPFIWDREQISIRGSIKDIKEAYIKYRTATGKLASSYQELVESGYLKSFMLTDAELKEKGF</sequence>
<dbReference type="InterPro" id="IPR036188">
    <property type="entry name" value="FAD/NAD-bd_sf"/>
</dbReference>
<evidence type="ECO:0000256" key="4">
    <source>
        <dbReference type="ARBA" id="ARBA00022857"/>
    </source>
</evidence>
<evidence type="ECO:0000256" key="2">
    <source>
        <dbReference type="ARBA" id="ARBA00022630"/>
    </source>
</evidence>
<dbReference type="SUPFAM" id="SSF51905">
    <property type="entry name" value="FAD/NAD(P)-binding domain"/>
    <property type="match status" value="2"/>
</dbReference>